<dbReference type="EMBL" id="FWFU01000003">
    <property type="protein sequence ID" value="SLN50772.1"/>
    <property type="molecule type" value="Genomic_DNA"/>
</dbReference>
<accession>A0A1X6ZG46</accession>
<organism evidence="1 2">
    <name type="scientific">Roseovarius halotolerans</name>
    <dbReference type="NCBI Taxonomy" id="505353"/>
    <lineage>
        <taxon>Bacteria</taxon>
        <taxon>Pseudomonadati</taxon>
        <taxon>Pseudomonadota</taxon>
        <taxon>Alphaproteobacteria</taxon>
        <taxon>Rhodobacterales</taxon>
        <taxon>Roseobacteraceae</taxon>
        <taxon>Roseovarius</taxon>
    </lineage>
</organism>
<dbReference type="Proteomes" id="UP000193207">
    <property type="component" value="Unassembled WGS sequence"/>
</dbReference>
<dbReference type="AlphaFoldDB" id="A0A1X6ZG46"/>
<gene>
    <name evidence="1" type="ORF">ROH8110_02763</name>
</gene>
<evidence type="ECO:0000313" key="2">
    <source>
        <dbReference type="Proteomes" id="UP000193207"/>
    </source>
</evidence>
<protein>
    <submittedName>
        <fullName evidence="1">Uncharacterized protein</fullName>
    </submittedName>
</protein>
<keyword evidence="2" id="KW-1185">Reference proteome</keyword>
<proteinExistence type="predicted"/>
<name>A0A1X6ZG46_9RHOB</name>
<evidence type="ECO:0000313" key="1">
    <source>
        <dbReference type="EMBL" id="SLN50772.1"/>
    </source>
</evidence>
<sequence>MSFMTTNMFAPRIWGFDFAAPQARVALQAGWGRRDLLWESLMEQGCADFAAGDTRAARRAFRRARLLSLLLPAADLRRAASDAALGVVLEAPGRLARASAAFERRGAQAIAAMQIAPRARSSLFHLRMEARHRDTYHANMRKRLTAIAGETAGSLANMAAGKAPAHRLYSRWLGERPSVHDDTRKILSACLLIPGG</sequence>
<dbReference type="RefSeq" id="WP_245962858.1">
    <property type="nucleotide sequence ID" value="NZ_FWFU01000003.1"/>
</dbReference>
<reference evidence="1 2" key="1">
    <citation type="submission" date="2017-03" db="EMBL/GenBank/DDBJ databases">
        <authorList>
            <person name="Afonso C.L."/>
            <person name="Miller P.J."/>
            <person name="Scott M.A."/>
            <person name="Spackman E."/>
            <person name="Goraichik I."/>
            <person name="Dimitrov K.M."/>
            <person name="Suarez D.L."/>
            <person name="Swayne D.E."/>
        </authorList>
    </citation>
    <scope>NUCLEOTIDE SEQUENCE [LARGE SCALE GENOMIC DNA]</scope>
    <source>
        <strain evidence="1 2">CECT 8110</strain>
    </source>
</reference>